<comment type="caution">
    <text evidence="2">The sequence shown here is derived from an EMBL/GenBank/DDBJ whole genome shotgun (WGS) entry which is preliminary data.</text>
</comment>
<organism evidence="2 3">
    <name type="scientific">Nicotiana attenuata</name>
    <name type="common">Coyote tobacco</name>
    <dbReference type="NCBI Taxonomy" id="49451"/>
    <lineage>
        <taxon>Eukaryota</taxon>
        <taxon>Viridiplantae</taxon>
        <taxon>Streptophyta</taxon>
        <taxon>Embryophyta</taxon>
        <taxon>Tracheophyta</taxon>
        <taxon>Spermatophyta</taxon>
        <taxon>Magnoliopsida</taxon>
        <taxon>eudicotyledons</taxon>
        <taxon>Gunneridae</taxon>
        <taxon>Pentapetalae</taxon>
        <taxon>asterids</taxon>
        <taxon>lamiids</taxon>
        <taxon>Solanales</taxon>
        <taxon>Solanaceae</taxon>
        <taxon>Nicotianoideae</taxon>
        <taxon>Nicotianeae</taxon>
        <taxon>Nicotiana</taxon>
    </lineage>
</organism>
<accession>A0A314L7P6</accession>
<evidence type="ECO:0000256" key="1">
    <source>
        <dbReference type="SAM" id="MobiDB-lite"/>
    </source>
</evidence>
<protein>
    <submittedName>
        <fullName evidence="2">Uncharacterized protein</fullName>
    </submittedName>
</protein>
<reference evidence="2" key="1">
    <citation type="submission" date="2016-11" db="EMBL/GenBank/DDBJ databases">
        <title>The genome of Nicotiana attenuata.</title>
        <authorList>
            <person name="Xu S."/>
            <person name="Brockmoeller T."/>
            <person name="Gaquerel E."/>
            <person name="Navarro A."/>
            <person name="Kuhl H."/>
            <person name="Gase K."/>
            <person name="Ling Z."/>
            <person name="Zhou W."/>
            <person name="Kreitzer C."/>
            <person name="Stanke M."/>
            <person name="Tang H."/>
            <person name="Lyons E."/>
            <person name="Pandey P."/>
            <person name="Pandey S.P."/>
            <person name="Timmermann B."/>
            <person name="Baldwin I.T."/>
        </authorList>
    </citation>
    <scope>NUCLEOTIDE SEQUENCE [LARGE SCALE GENOMIC DNA]</scope>
    <source>
        <strain evidence="2">UT</strain>
    </source>
</reference>
<dbReference type="Gramene" id="OIT37099">
    <property type="protein sequence ID" value="OIT37099"/>
    <property type="gene ID" value="A4A49_01530"/>
</dbReference>
<dbReference type="EMBL" id="MJEQ01000352">
    <property type="protein sequence ID" value="OIT37099.1"/>
    <property type="molecule type" value="Genomic_DNA"/>
</dbReference>
<feature type="region of interest" description="Disordered" evidence="1">
    <location>
        <begin position="1"/>
        <end position="25"/>
    </location>
</feature>
<dbReference type="Proteomes" id="UP000187609">
    <property type="component" value="Unassembled WGS sequence"/>
</dbReference>
<evidence type="ECO:0000313" key="2">
    <source>
        <dbReference type="EMBL" id="OIT37099.1"/>
    </source>
</evidence>
<name>A0A314L7P6_NICAT</name>
<proteinExistence type="predicted"/>
<keyword evidence="3" id="KW-1185">Reference proteome</keyword>
<sequence>MPSEDEDEMAHSKHTSPQSMRAEKINASSILQGMQELIGNKKSPSVESLCYFPRETISLAEMKPSDDSSTISNANSRATKSIETTSYLLCNRVGVYKSIPDEVFPAGFITLAT</sequence>
<dbReference type="AlphaFoldDB" id="A0A314L7P6"/>
<gene>
    <name evidence="2" type="ORF">A4A49_01530</name>
</gene>
<evidence type="ECO:0000313" key="3">
    <source>
        <dbReference type="Proteomes" id="UP000187609"/>
    </source>
</evidence>